<feature type="compositionally biased region" description="Low complexity" evidence="4">
    <location>
        <begin position="590"/>
        <end position="604"/>
    </location>
</feature>
<dbReference type="InterPro" id="IPR006085">
    <property type="entry name" value="XPG_DNA_repair_N"/>
</dbReference>
<dbReference type="InterPro" id="IPR037316">
    <property type="entry name" value="Yen1_H3TH"/>
</dbReference>
<dbReference type="GO" id="GO:0003697">
    <property type="term" value="F:single-stranded DNA binding"/>
    <property type="evidence" value="ECO:0007669"/>
    <property type="project" value="InterPro"/>
</dbReference>
<dbReference type="Proteomes" id="UP000217790">
    <property type="component" value="Unassembled WGS sequence"/>
</dbReference>
<keyword evidence="8" id="KW-1185">Reference proteome</keyword>
<dbReference type="AlphaFoldDB" id="A0A2H3E3A7"/>
<feature type="compositionally biased region" description="Acidic residues" evidence="4">
    <location>
        <begin position="412"/>
        <end position="426"/>
    </location>
</feature>
<dbReference type="Gene3D" id="1.10.150.20">
    <property type="entry name" value="5' to 3' exonuclease, C-terminal subdomain"/>
    <property type="match status" value="1"/>
</dbReference>
<dbReference type="Pfam" id="PF18380">
    <property type="entry name" value="GEN1_C"/>
    <property type="match status" value="1"/>
</dbReference>
<feature type="region of interest" description="Disordered" evidence="4">
    <location>
        <begin position="407"/>
        <end position="434"/>
    </location>
</feature>
<dbReference type="CDD" id="cd09870">
    <property type="entry name" value="PIN_YEN1"/>
    <property type="match status" value="1"/>
</dbReference>
<dbReference type="InterPro" id="IPR029060">
    <property type="entry name" value="PIN-like_dom_sf"/>
</dbReference>
<name>A0A2H3E3A7_ARMGA</name>
<evidence type="ECO:0000259" key="5">
    <source>
        <dbReference type="SMART" id="SM00484"/>
    </source>
</evidence>
<feature type="domain" description="XPG N-terminal" evidence="6">
    <location>
        <begin position="1"/>
        <end position="102"/>
    </location>
</feature>
<evidence type="ECO:0000259" key="6">
    <source>
        <dbReference type="SMART" id="SM00485"/>
    </source>
</evidence>
<proteinExistence type="inferred from homology"/>
<dbReference type="SMART" id="SM00484">
    <property type="entry name" value="XPGI"/>
    <property type="match status" value="1"/>
</dbReference>
<dbReference type="PANTHER" id="PTHR11081">
    <property type="entry name" value="FLAP ENDONUCLEASE FAMILY MEMBER"/>
    <property type="match status" value="1"/>
</dbReference>
<evidence type="ECO:0000256" key="2">
    <source>
        <dbReference type="ARBA" id="ARBA00022722"/>
    </source>
</evidence>
<feature type="compositionally biased region" description="Basic and acidic residues" evidence="4">
    <location>
        <begin position="625"/>
        <end position="636"/>
    </location>
</feature>
<dbReference type="InterPro" id="IPR006086">
    <property type="entry name" value="XPG-I_dom"/>
</dbReference>
<dbReference type="Pfam" id="PF00867">
    <property type="entry name" value="XPG_I"/>
    <property type="match status" value="1"/>
</dbReference>
<evidence type="ECO:0000256" key="4">
    <source>
        <dbReference type="SAM" id="MobiDB-lite"/>
    </source>
</evidence>
<evidence type="ECO:0000256" key="3">
    <source>
        <dbReference type="ARBA" id="ARBA00022801"/>
    </source>
</evidence>
<dbReference type="PANTHER" id="PTHR11081:SF75">
    <property type="entry name" value="ENDONUCLEASE, PUTATIVE (AFU_ORTHOLOGUE AFUA_3G13260)-RELATED"/>
    <property type="match status" value="1"/>
</dbReference>
<feature type="compositionally biased region" description="Pro residues" evidence="4">
    <location>
        <begin position="650"/>
        <end position="659"/>
    </location>
</feature>
<evidence type="ECO:0000313" key="7">
    <source>
        <dbReference type="EMBL" id="PBL01930.1"/>
    </source>
</evidence>
<dbReference type="PRINTS" id="PR00066">
    <property type="entry name" value="XRODRMPGMNTG"/>
</dbReference>
<feature type="domain" description="XPG-I" evidence="5">
    <location>
        <begin position="109"/>
        <end position="178"/>
    </location>
</feature>
<dbReference type="EMBL" id="KZ293645">
    <property type="protein sequence ID" value="PBL01930.1"/>
    <property type="molecule type" value="Genomic_DNA"/>
</dbReference>
<comment type="similarity">
    <text evidence="1">Belongs to the XPG/RAD2 endonuclease family. XPG subfamily.</text>
</comment>
<dbReference type="Gene3D" id="3.40.50.1010">
    <property type="entry name" value="5'-nuclease"/>
    <property type="match status" value="1"/>
</dbReference>
<keyword evidence="3" id="KW-0378">Hydrolase</keyword>
<dbReference type="SUPFAM" id="SSF88723">
    <property type="entry name" value="PIN domain-like"/>
    <property type="match status" value="1"/>
</dbReference>
<evidence type="ECO:0000313" key="8">
    <source>
        <dbReference type="Proteomes" id="UP000217790"/>
    </source>
</evidence>
<dbReference type="InParanoid" id="A0A2H3E3A7"/>
<dbReference type="STRING" id="47427.A0A2H3E3A7"/>
<feature type="region of interest" description="Disordered" evidence="4">
    <location>
        <begin position="579"/>
        <end position="718"/>
    </location>
</feature>
<dbReference type="GO" id="GO:0008821">
    <property type="term" value="F:crossover junction DNA endonuclease activity"/>
    <property type="evidence" value="ECO:0007669"/>
    <property type="project" value="InterPro"/>
</dbReference>
<feature type="region of interest" description="Disordered" evidence="4">
    <location>
        <begin position="464"/>
        <end position="490"/>
    </location>
</feature>
<dbReference type="Pfam" id="PF00752">
    <property type="entry name" value="XPG_N"/>
    <property type="match status" value="1"/>
</dbReference>
<dbReference type="InterPro" id="IPR036279">
    <property type="entry name" value="5-3_exonuclease_C_sf"/>
</dbReference>
<dbReference type="InterPro" id="IPR001044">
    <property type="entry name" value="XPG/Rad2_eukaryotes"/>
</dbReference>
<evidence type="ECO:0000256" key="1">
    <source>
        <dbReference type="ARBA" id="ARBA00005283"/>
    </source>
</evidence>
<protein>
    <recommendedName>
        <fullName evidence="9">PIN domain-like protein</fullName>
    </recommendedName>
</protein>
<dbReference type="SMART" id="SM00485">
    <property type="entry name" value="XPGN"/>
    <property type="match status" value="1"/>
</dbReference>
<evidence type="ECO:0008006" key="9">
    <source>
        <dbReference type="Google" id="ProtNLM"/>
    </source>
</evidence>
<keyword evidence="2" id="KW-0540">Nuclease</keyword>
<dbReference type="GO" id="GO:0017108">
    <property type="term" value="F:5'-flap endonuclease activity"/>
    <property type="evidence" value="ECO:0007669"/>
    <property type="project" value="TreeGrafter"/>
</dbReference>
<reference evidence="8" key="1">
    <citation type="journal article" date="2017" name="Nat. Ecol. Evol.">
        <title>Genome expansion and lineage-specific genetic innovations in the forest pathogenic fungi Armillaria.</title>
        <authorList>
            <person name="Sipos G."/>
            <person name="Prasanna A.N."/>
            <person name="Walter M.C."/>
            <person name="O'Connor E."/>
            <person name="Balint B."/>
            <person name="Krizsan K."/>
            <person name="Kiss B."/>
            <person name="Hess J."/>
            <person name="Varga T."/>
            <person name="Slot J."/>
            <person name="Riley R."/>
            <person name="Boka B."/>
            <person name="Rigling D."/>
            <person name="Barry K."/>
            <person name="Lee J."/>
            <person name="Mihaltcheva S."/>
            <person name="LaButti K."/>
            <person name="Lipzen A."/>
            <person name="Waldron R."/>
            <person name="Moloney N.M."/>
            <person name="Sperisen C."/>
            <person name="Kredics L."/>
            <person name="Vagvoelgyi C."/>
            <person name="Patrignani A."/>
            <person name="Fitzpatrick D."/>
            <person name="Nagy I."/>
            <person name="Doyle S."/>
            <person name="Anderson J.B."/>
            <person name="Grigoriev I.V."/>
            <person name="Gueldener U."/>
            <person name="Muensterkoetter M."/>
            <person name="Nagy L.G."/>
        </authorList>
    </citation>
    <scope>NUCLEOTIDE SEQUENCE [LARGE SCALE GENOMIC DNA]</scope>
    <source>
        <strain evidence="8">Ar21-2</strain>
    </source>
</reference>
<dbReference type="SUPFAM" id="SSF47807">
    <property type="entry name" value="5' to 3' exonuclease, C-terminal subdomain"/>
    <property type="match status" value="1"/>
</dbReference>
<dbReference type="InterPro" id="IPR006084">
    <property type="entry name" value="XPG/Rad2"/>
</dbReference>
<dbReference type="OMA" id="TDKIWIS"/>
<dbReference type="InterPro" id="IPR041177">
    <property type="entry name" value="GEN1_C"/>
</dbReference>
<accession>A0A2H3E3A7</accession>
<sequence>MGIAGLWPLLDSSSKTVSLAALSLTEFSSPHCGYRIGIDASIWFFHADYGKEGENPQLRTLFFRCATLLKHPILPLFIFDGPKRPDWKRGKKINKTANKLTTGMKAIIEAFGFEWRTAPGEAEAELAYLNATGVIDGVLSDDVDTFVFGAHTVVRNPSSTHSSDEKRTHVRVCTDIKPSRADLILIALCSGGDYCEAGLPSCGIKTAYALARAGLAASLYEAATTLPRSELSTFLATWRMELKEELRTDSHGCIGRKMATLAKSVPASFPNIDILLAYTHPVTSRSEGKPDYYADISWTRKEPQIPNLAGLCEFYFEWGFKELIIKRFRTLIWPGIALRALRRYILDDNPDKVFTLFSGDEPIPRDGWMKKIHSKREHHSTDKTPEYRVEVDPSVLVKLAEAGVKGIRRPDDDDWEDSGDDQDDEDGKSKGSVDPLEPLRLWLPVVLVRQAKPELVEAYEEVLRKKQEKKVPKGRKKKGDEEPKTKPRIKKNALTSKALRSILPSQKPTGTALKNSSVGNAASTLSLPSTLTKVNVSRQPRPFPASFSDTEDDDDDSLIILHATSNDLRSFLPSQKPTGIAVKNSPVANVVSTPSLPSTSTKVTISRQPRPLPASFNDTDDEDDIAPHKNDDHNDDSLIILHISSDDEAPPPSRTPSPEPKSSRSPQPSPARRKATNRRPVKSEVIEISSSSEEEDEVEKKVVVHTHPLLAARARARR</sequence>
<gene>
    <name evidence="7" type="ORF">ARMGADRAFT_1005391</name>
</gene>
<dbReference type="GO" id="GO:0006289">
    <property type="term" value="P:nucleotide-excision repair"/>
    <property type="evidence" value="ECO:0007669"/>
    <property type="project" value="InterPro"/>
</dbReference>
<dbReference type="PRINTS" id="PR00853">
    <property type="entry name" value="XPGRADSUPER"/>
</dbReference>
<organism evidence="7 8">
    <name type="scientific">Armillaria gallica</name>
    <name type="common">Bulbous honey fungus</name>
    <name type="synonym">Armillaria bulbosa</name>
    <dbReference type="NCBI Taxonomy" id="47427"/>
    <lineage>
        <taxon>Eukaryota</taxon>
        <taxon>Fungi</taxon>
        <taxon>Dikarya</taxon>
        <taxon>Basidiomycota</taxon>
        <taxon>Agaricomycotina</taxon>
        <taxon>Agaricomycetes</taxon>
        <taxon>Agaricomycetidae</taxon>
        <taxon>Agaricales</taxon>
        <taxon>Marasmiineae</taxon>
        <taxon>Physalacriaceae</taxon>
        <taxon>Armillaria</taxon>
    </lineage>
</organism>
<feature type="compositionally biased region" description="Basic residues" evidence="4">
    <location>
        <begin position="671"/>
        <end position="680"/>
    </location>
</feature>
<dbReference type="OrthoDB" id="2959108at2759"/>
<dbReference type="GO" id="GO:0005634">
    <property type="term" value="C:nucleus"/>
    <property type="evidence" value="ECO:0007669"/>
    <property type="project" value="InterPro"/>
</dbReference>
<dbReference type="CDD" id="cd09906">
    <property type="entry name" value="H3TH_YEN1"/>
    <property type="match status" value="1"/>
</dbReference>